<keyword evidence="2" id="KW-1185">Reference proteome</keyword>
<dbReference type="EMBL" id="BAEQ01000009">
    <property type="protein sequence ID" value="GAC27269.1"/>
    <property type="molecule type" value="Genomic_DNA"/>
</dbReference>
<dbReference type="AlphaFoldDB" id="K6Y390"/>
<evidence type="ECO:0000313" key="2">
    <source>
        <dbReference type="Proteomes" id="UP000006251"/>
    </source>
</evidence>
<organism evidence="1 2">
    <name type="scientific">Brumicola pallidula DSM 14239 = ACAM 615</name>
    <dbReference type="NCBI Taxonomy" id="1121922"/>
    <lineage>
        <taxon>Bacteria</taxon>
        <taxon>Pseudomonadati</taxon>
        <taxon>Pseudomonadota</taxon>
        <taxon>Gammaproteobacteria</taxon>
        <taxon>Alteromonadales</taxon>
        <taxon>Alteromonadaceae</taxon>
        <taxon>Brumicola</taxon>
    </lineage>
</organism>
<sequence length="42" mass="4769">MKVLPNDSCRCPHWGLSKAEIPLDKFATSNLTGKETLSFYRI</sequence>
<accession>K6Y390</accession>
<comment type="caution">
    <text evidence="1">The sequence shown here is derived from an EMBL/GenBank/DDBJ whole genome shotgun (WGS) entry which is preliminary data.</text>
</comment>
<gene>
    <name evidence="1" type="ORF">GPAL_0389</name>
</gene>
<proteinExistence type="predicted"/>
<name>K6Y390_9ALTE</name>
<protein>
    <submittedName>
        <fullName evidence="1">Uncharacterized protein</fullName>
    </submittedName>
</protein>
<evidence type="ECO:0000313" key="1">
    <source>
        <dbReference type="EMBL" id="GAC27269.1"/>
    </source>
</evidence>
<dbReference type="Proteomes" id="UP000006251">
    <property type="component" value="Unassembled WGS sequence"/>
</dbReference>
<reference evidence="2" key="1">
    <citation type="journal article" date="2014" name="Environ. Microbiol.">
        <title>Comparative genomics of the marine bacterial genus Glaciecola reveals the high degree of genomic diversity and genomic characteristic for cold adaptation.</title>
        <authorList>
            <person name="Qin Q.L."/>
            <person name="Xie B.B."/>
            <person name="Yu Y."/>
            <person name="Shu Y.L."/>
            <person name="Rong J.C."/>
            <person name="Zhang Y.J."/>
            <person name="Zhao D.L."/>
            <person name="Chen X.L."/>
            <person name="Zhang X.Y."/>
            <person name="Chen B."/>
            <person name="Zhou B.C."/>
            <person name="Zhang Y.Z."/>
        </authorList>
    </citation>
    <scope>NUCLEOTIDE SEQUENCE [LARGE SCALE GENOMIC DNA]</scope>
    <source>
        <strain evidence="2">ACAM 615</strain>
    </source>
</reference>